<accession>A0A0G4L021</accession>
<proteinExistence type="predicted"/>
<evidence type="ECO:0000313" key="4">
    <source>
        <dbReference type="Proteomes" id="UP000045706"/>
    </source>
</evidence>
<name>A0A0G4L021_VERLO</name>
<protein>
    <recommendedName>
        <fullName evidence="2">DUF7624 domain-containing protein</fullName>
    </recommendedName>
</protein>
<dbReference type="AlphaFoldDB" id="A0A0G4L021"/>
<feature type="region of interest" description="Disordered" evidence="1">
    <location>
        <begin position="460"/>
        <end position="577"/>
    </location>
</feature>
<dbReference type="Pfam" id="PF24616">
    <property type="entry name" value="DUF7624"/>
    <property type="match status" value="1"/>
</dbReference>
<evidence type="ECO:0000259" key="2">
    <source>
        <dbReference type="Pfam" id="PF24616"/>
    </source>
</evidence>
<feature type="region of interest" description="Disordered" evidence="1">
    <location>
        <begin position="143"/>
        <end position="195"/>
    </location>
</feature>
<feature type="region of interest" description="Disordered" evidence="1">
    <location>
        <begin position="210"/>
        <end position="233"/>
    </location>
</feature>
<feature type="compositionally biased region" description="Low complexity" evidence="1">
    <location>
        <begin position="543"/>
        <end position="577"/>
    </location>
</feature>
<feature type="compositionally biased region" description="Polar residues" evidence="1">
    <location>
        <begin position="57"/>
        <end position="72"/>
    </location>
</feature>
<feature type="domain" description="DUF7624" evidence="2">
    <location>
        <begin position="576"/>
        <end position="712"/>
    </location>
</feature>
<feature type="compositionally biased region" description="Acidic residues" evidence="1">
    <location>
        <begin position="92"/>
        <end position="101"/>
    </location>
</feature>
<feature type="compositionally biased region" description="Low complexity" evidence="1">
    <location>
        <begin position="217"/>
        <end position="231"/>
    </location>
</feature>
<sequence length="713" mass="78839">MALEGPLRSSIGSQLSGFSHHHKDMSVSSPDSEALQSPFISMSSASSDRSAPYSNSLRPSSIQRLPVSNMNLMSPGDIVGPSPVTSNGTETTEIEDEEAEESDAHVMAHASSPPQLRMLATNLPDHLRQPTTEEAVSVIHAPESFQAWTSSEPTTKSEHTSTKSSPKTDTAALPTHAQEQLRSPSFPHPPPLTTNISAVRYSLDSATPRAQDLQDMLSESSRLRSSSTSSLEKIDEIRETDTEAEPYDDETFATPGLPREESEIKALRTALRECWTLCNTLANLSSIHRARVFNSSGLPDAHEKAWMACWRLCQRLYDNRDEDIVSFNVRESLDLCRDFCQSLFDVRQKKEEIADSVLRVSFELNNHLYSAQDSRNLPEEFRERTLDFYITLCHRLMKQRSELAQETDSLLKACWTLAEMLFSLRQNRRDGKAPDEELLGSAVQACWDLCDIFRDGWTQVRPDRNTPRPSQTSFFVNEQPSGRESRTSNRSSLHSTQKSHKSLVDERPRKPPPVPETPVTEFEDTPISPESQSPRVPNILVLGTTSESGRGGRWSSSASNLSSYSQSSAKTSSTATTATAGEDINVTRIKALMLKAAMNVGYVRDPTNDGKTGTAALQSFVKQLPNGSFGNIPSQATLLQNYRNSVLGDAAFRGPAAILPARGKRASAPDVAKSVNLMAHRSSQYIFLKDLFRLVFGFPIEEADTRKSVSIAI</sequence>
<reference evidence="4" key="1">
    <citation type="submission" date="2015-05" db="EMBL/GenBank/DDBJ databases">
        <authorList>
            <person name="Fogelqvist Johan"/>
        </authorList>
    </citation>
    <scope>NUCLEOTIDE SEQUENCE [LARGE SCALE GENOMIC DNA]</scope>
</reference>
<evidence type="ECO:0000256" key="1">
    <source>
        <dbReference type="SAM" id="MobiDB-lite"/>
    </source>
</evidence>
<feature type="compositionally biased region" description="Low complexity" evidence="1">
    <location>
        <begin position="41"/>
        <end position="56"/>
    </location>
</feature>
<evidence type="ECO:0000313" key="3">
    <source>
        <dbReference type="EMBL" id="CRK15035.1"/>
    </source>
</evidence>
<organism evidence="3 4">
    <name type="scientific">Verticillium longisporum</name>
    <name type="common">Verticillium dahliae var. longisporum</name>
    <dbReference type="NCBI Taxonomy" id="100787"/>
    <lineage>
        <taxon>Eukaryota</taxon>
        <taxon>Fungi</taxon>
        <taxon>Dikarya</taxon>
        <taxon>Ascomycota</taxon>
        <taxon>Pezizomycotina</taxon>
        <taxon>Sordariomycetes</taxon>
        <taxon>Hypocreomycetidae</taxon>
        <taxon>Glomerellales</taxon>
        <taxon>Plectosphaerellaceae</taxon>
        <taxon>Verticillium</taxon>
    </lineage>
</organism>
<feature type="region of interest" description="Disordered" evidence="1">
    <location>
        <begin position="1"/>
        <end position="111"/>
    </location>
</feature>
<dbReference type="Proteomes" id="UP000045706">
    <property type="component" value="Unassembled WGS sequence"/>
</dbReference>
<dbReference type="InterPro" id="IPR056041">
    <property type="entry name" value="DUF7624"/>
</dbReference>
<feature type="compositionally biased region" description="Polar residues" evidence="1">
    <location>
        <begin position="467"/>
        <end position="480"/>
    </location>
</feature>
<dbReference type="EMBL" id="CVQI01005557">
    <property type="protein sequence ID" value="CRK15035.1"/>
    <property type="molecule type" value="Genomic_DNA"/>
</dbReference>
<feature type="compositionally biased region" description="Polar residues" evidence="1">
    <location>
        <begin position="26"/>
        <end position="40"/>
    </location>
</feature>
<gene>
    <name evidence="3" type="ORF">BN1723_002196</name>
</gene>